<dbReference type="SUPFAM" id="SSF53474">
    <property type="entry name" value="alpha/beta-Hydrolases"/>
    <property type="match status" value="1"/>
</dbReference>
<protein>
    <submittedName>
        <fullName evidence="3">3-oxoadipate enol-lactonase</fullName>
        <ecNumber evidence="3">3.1.1.24</ecNumber>
    </submittedName>
</protein>
<evidence type="ECO:0000313" key="3">
    <source>
        <dbReference type="EMBL" id="MCP1337373.1"/>
    </source>
</evidence>
<evidence type="ECO:0000256" key="1">
    <source>
        <dbReference type="ARBA" id="ARBA00022801"/>
    </source>
</evidence>
<dbReference type="Pfam" id="PF00561">
    <property type="entry name" value="Abhydrolase_1"/>
    <property type="match status" value="1"/>
</dbReference>
<dbReference type="RefSeq" id="WP_269333341.1">
    <property type="nucleotide sequence ID" value="NZ_JAMZFT010000003.1"/>
</dbReference>
<accession>A0A9J6PDA9</accession>
<name>A0A9J6PDA9_9PROT</name>
<dbReference type="GO" id="GO:0016020">
    <property type="term" value="C:membrane"/>
    <property type="evidence" value="ECO:0007669"/>
    <property type="project" value="TreeGrafter"/>
</dbReference>
<reference evidence="3" key="1">
    <citation type="submission" date="2022-06" db="EMBL/GenBank/DDBJ databases">
        <title>Isolation and Genomics of Futiania mangrovii gen. nov., sp. nov., a Rare and Metabolically-versatile member in the Class Alphaproteobacteria.</title>
        <authorList>
            <person name="Liu L."/>
            <person name="Huang W.-C."/>
            <person name="Pan J."/>
            <person name="Li J."/>
            <person name="Huang Y."/>
            <person name="Du H."/>
            <person name="Liu Y."/>
            <person name="Li M."/>
        </authorList>
    </citation>
    <scope>NUCLEOTIDE SEQUENCE</scope>
    <source>
        <strain evidence="3">FT118</strain>
    </source>
</reference>
<dbReference type="NCBIfam" id="TIGR02427">
    <property type="entry name" value="protocat_pcaD"/>
    <property type="match status" value="1"/>
</dbReference>
<dbReference type="EC" id="3.1.1.24" evidence="3"/>
<sequence>MQFVYANGVALHYQVFGAAEDRPVMVFVNSLGTDFRIWRDVIVKLAGEYSFVTYDKRGHGLSDATPAPYSMDDHVADLVALLEHLKVRDAIVCGLSVGGLIAQGLYAARPDMVRALVLCDTGHKIGTDELWNSRISAVSQDGVKAISGGILERWFTAHFRRADNPDFHGYRNMLERTTIDGYTGTSAAIRDCDFTAACAKVKVPAICVVGEQDGSTPPALMAETAALIPGARYEVIADAGHLPCIEQPDALAKIIRTFVREAGVDGPPVQAR</sequence>
<dbReference type="PANTHER" id="PTHR43798:SF31">
    <property type="entry name" value="AB HYDROLASE SUPERFAMILY PROTEIN YCLE"/>
    <property type="match status" value="1"/>
</dbReference>
<dbReference type="EMBL" id="JAMZFT010000003">
    <property type="protein sequence ID" value="MCP1337373.1"/>
    <property type="molecule type" value="Genomic_DNA"/>
</dbReference>
<dbReference type="InterPro" id="IPR026968">
    <property type="entry name" value="PcaD/CatD"/>
</dbReference>
<feature type="domain" description="AB hydrolase-1" evidence="2">
    <location>
        <begin position="23"/>
        <end position="248"/>
    </location>
</feature>
<organism evidence="3 4">
    <name type="scientific">Futiania mangrovi</name>
    <dbReference type="NCBI Taxonomy" id="2959716"/>
    <lineage>
        <taxon>Bacteria</taxon>
        <taxon>Pseudomonadati</taxon>
        <taxon>Pseudomonadota</taxon>
        <taxon>Alphaproteobacteria</taxon>
        <taxon>Futianiales</taxon>
        <taxon>Futianiaceae</taxon>
        <taxon>Futiania</taxon>
    </lineage>
</organism>
<proteinExistence type="predicted"/>
<dbReference type="Proteomes" id="UP001055804">
    <property type="component" value="Unassembled WGS sequence"/>
</dbReference>
<dbReference type="InterPro" id="IPR050266">
    <property type="entry name" value="AB_hydrolase_sf"/>
</dbReference>
<dbReference type="GO" id="GO:0047570">
    <property type="term" value="F:3-oxoadipate enol-lactonase activity"/>
    <property type="evidence" value="ECO:0007669"/>
    <property type="project" value="UniProtKB-EC"/>
</dbReference>
<dbReference type="AlphaFoldDB" id="A0A9J6PDA9"/>
<evidence type="ECO:0000313" key="4">
    <source>
        <dbReference type="Proteomes" id="UP001055804"/>
    </source>
</evidence>
<dbReference type="PANTHER" id="PTHR43798">
    <property type="entry name" value="MONOACYLGLYCEROL LIPASE"/>
    <property type="match status" value="1"/>
</dbReference>
<dbReference type="InterPro" id="IPR029058">
    <property type="entry name" value="AB_hydrolase_fold"/>
</dbReference>
<gene>
    <name evidence="3" type="primary">pcaD</name>
    <name evidence="3" type="ORF">NJQ99_13200</name>
</gene>
<dbReference type="InterPro" id="IPR000073">
    <property type="entry name" value="AB_hydrolase_1"/>
</dbReference>
<dbReference type="Gene3D" id="3.40.50.1820">
    <property type="entry name" value="alpha/beta hydrolase"/>
    <property type="match status" value="1"/>
</dbReference>
<evidence type="ECO:0000259" key="2">
    <source>
        <dbReference type="Pfam" id="PF00561"/>
    </source>
</evidence>
<dbReference type="GO" id="GO:0042952">
    <property type="term" value="P:beta-ketoadipate pathway"/>
    <property type="evidence" value="ECO:0007669"/>
    <property type="project" value="InterPro"/>
</dbReference>
<comment type="caution">
    <text evidence="3">The sequence shown here is derived from an EMBL/GenBank/DDBJ whole genome shotgun (WGS) entry which is preliminary data.</text>
</comment>
<keyword evidence="4" id="KW-1185">Reference proteome</keyword>
<keyword evidence="1 3" id="KW-0378">Hydrolase</keyword>